<dbReference type="Proteomes" id="UP001268864">
    <property type="component" value="Unassembled WGS sequence"/>
</dbReference>
<keyword evidence="4" id="KW-1185">Reference proteome</keyword>
<keyword evidence="2" id="KW-0560">Oxidoreductase</keyword>
<protein>
    <submittedName>
        <fullName evidence="3">SDR family oxidoreductase</fullName>
    </submittedName>
</protein>
<dbReference type="EMBL" id="JAMQOS010000009">
    <property type="protein sequence ID" value="MDS0284583.1"/>
    <property type="molecule type" value="Genomic_DNA"/>
</dbReference>
<name>A0ABU2FV10_9EURY</name>
<dbReference type="NCBIfam" id="NF009466">
    <property type="entry name" value="PRK12826.1-2"/>
    <property type="match status" value="1"/>
</dbReference>
<organism evidence="3 4">
    <name type="scientific">Haloarcula onubensis</name>
    <dbReference type="NCBI Taxonomy" id="2950539"/>
    <lineage>
        <taxon>Archaea</taxon>
        <taxon>Methanobacteriati</taxon>
        <taxon>Methanobacteriota</taxon>
        <taxon>Stenosarchaea group</taxon>
        <taxon>Halobacteria</taxon>
        <taxon>Halobacteriales</taxon>
        <taxon>Haloarculaceae</taxon>
        <taxon>Haloarcula</taxon>
    </lineage>
</organism>
<dbReference type="PROSITE" id="PS00061">
    <property type="entry name" value="ADH_SHORT"/>
    <property type="match status" value="1"/>
</dbReference>
<dbReference type="InterPro" id="IPR036291">
    <property type="entry name" value="NAD(P)-bd_dom_sf"/>
</dbReference>
<sequence>MTDRLADETALVTGASSGIGRAIAMRFAREGADVVVADVREEPREGGKLTHERVEAETDQRATFVETDVSVVDDIAEAVATATETFGGLDVMVNNAGVFRANQPIESVEPEDYDWLMDINLRGVYFGSKLAAEAMRGNGGSVVNLSSIAGLVGYPGASAYCASKGGITNLTRALALELGPEGVRVNAINPGVIETAMTTEDTHVAGEMDEQIPLRRDGQPEDVADAALFLASDESAYVTGHNLVVDGGYTAQ</sequence>
<dbReference type="NCBIfam" id="NF005559">
    <property type="entry name" value="PRK07231.1"/>
    <property type="match status" value="1"/>
</dbReference>
<dbReference type="Pfam" id="PF13561">
    <property type="entry name" value="adh_short_C2"/>
    <property type="match status" value="1"/>
</dbReference>
<reference evidence="3 4" key="1">
    <citation type="submission" date="2022-06" db="EMBL/GenBank/DDBJ databases">
        <title>Halomicroarcula sp. a new haloarchaeum isolate from saline soil.</title>
        <authorList>
            <person name="Strakova D."/>
            <person name="Galisteo C."/>
            <person name="Sanchez-Porro C."/>
            <person name="Ventosa A."/>
        </authorList>
    </citation>
    <scope>NUCLEOTIDE SEQUENCE [LARGE SCALE GENOMIC DNA]</scope>
    <source>
        <strain evidence="3 4">S3CR25-11</strain>
    </source>
</reference>
<dbReference type="PRINTS" id="PR00080">
    <property type="entry name" value="SDRFAMILY"/>
</dbReference>
<gene>
    <name evidence="3" type="ORF">NDI86_21015</name>
</gene>
<dbReference type="InterPro" id="IPR020904">
    <property type="entry name" value="Sc_DH/Rdtase_CS"/>
</dbReference>
<dbReference type="CDD" id="cd05233">
    <property type="entry name" value="SDR_c"/>
    <property type="match status" value="1"/>
</dbReference>
<dbReference type="RefSeq" id="WP_310902248.1">
    <property type="nucleotide sequence ID" value="NZ_JAMQOS010000009.1"/>
</dbReference>
<dbReference type="Gene3D" id="3.40.50.720">
    <property type="entry name" value="NAD(P)-binding Rossmann-like Domain"/>
    <property type="match status" value="1"/>
</dbReference>
<comment type="caution">
    <text evidence="3">The sequence shown here is derived from an EMBL/GenBank/DDBJ whole genome shotgun (WGS) entry which is preliminary data.</text>
</comment>
<dbReference type="PANTHER" id="PTHR43639">
    <property type="entry name" value="OXIDOREDUCTASE, SHORT-CHAIN DEHYDROGENASE/REDUCTASE FAMILY (AFU_ORTHOLOGUE AFUA_5G02870)"/>
    <property type="match status" value="1"/>
</dbReference>
<evidence type="ECO:0000313" key="3">
    <source>
        <dbReference type="EMBL" id="MDS0284583.1"/>
    </source>
</evidence>
<dbReference type="SUPFAM" id="SSF51735">
    <property type="entry name" value="NAD(P)-binding Rossmann-fold domains"/>
    <property type="match status" value="1"/>
</dbReference>
<dbReference type="InterPro" id="IPR002347">
    <property type="entry name" value="SDR_fam"/>
</dbReference>
<dbReference type="PRINTS" id="PR00081">
    <property type="entry name" value="GDHRDH"/>
</dbReference>
<evidence type="ECO:0000256" key="1">
    <source>
        <dbReference type="ARBA" id="ARBA00006484"/>
    </source>
</evidence>
<dbReference type="PANTHER" id="PTHR43639:SF1">
    <property type="entry name" value="SHORT-CHAIN DEHYDROGENASE_REDUCTASE FAMILY PROTEIN"/>
    <property type="match status" value="1"/>
</dbReference>
<accession>A0ABU2FV10</accession>
<comment type="similarity">
    <text evidence="1">Belongs to the short-chain dehydrogenases/reductases (SDR) family.</text>
</comment>
<evidence type="ECO:0000256" key="2">
    <source>
        <dbReference type="ARBA" id="ARBA00023002"/>
    </source>
</evidence>
<proteinExistence type="inferred from homology"/>
<evidence type="ECO:0000313" key="4">
    <source>
        <dbReference type="Proteomes" id="UP001268864"/>
    </source>
</evidence>